<comment type="catalytic activity">
    <reaction evidence="8">
        <text>L-isoleucine + 2-oxoglutarate = (S)-3-methyl-2-oxopentanoate + L-glutamate</text>
        <dbReference type="Rhea" id="RHEA:24801"/>
        <dbReference type="ChEBI" id="CHEBI:16810"/>
        <dbReference type="ChEBI" id="CHEBI:29985"/>
        <dbReference type="ChEBI" id="CHEBI:35146"/>
        <dbReference type="ChEBI" id="CHEBI:58045"/>
        <dbReference type="EC" id="2.6.1.42"/>
    </reaction>
</comment>
<protein>
    <recommendedName>
        <fullName evidence="8">Branched-chain-amino-acid aminotransferase</fullName>
        <ecNumber evidence="8">2.6.1.42</ecNumber>
    </recommendedName>
</protein>
<evidence type="ECO:0000256" key="1">
    <source>
        <dbReference type="ARBA" id="ARBA00001933"/>
    </source>
</evidence>
<evidence type="ECO:0000256" key="7">
    <source>
        <dbReference type="RuleBase" id="RU004516"/>
    </source>
</evidence>
<keyword evidence="10" id="KW-1185">Reference proteome</keyword>
<dbReference type="Gene3D" id="3.20.10.10">
    <property type="entry name" value="D-amino Acid Aminotransferase, subunit A, domain 2"/>
    <property type="match status" value="1"/>
</dbReference>
<comment type="cofactor">
    <cofactor evidence="1 7">
        <name>pyridoxal 5'-phosphate</name>
        <dbReference type="ChEBI" id="CHEBI:597326"/>
    </cofactor>
</comment>
<evidence type="ECO:0000256" key="2">
    <source>
        <dbReference type="ARBA" id="ARBA00009320"/>
    </source>
</evidence>
<dbReference type="OrthoDB" id="1732691at2759"/>
<dbReference type="PANTHER" id="PTHR11825:SF69">
    <property type="entry name" value="BRANCHED-CHAIN-AMINO-ACID AMINOTRANSFERASE"/>
    <property type="match status" value="1"/>
</dbReference>
<dbReference type="EC" id="2.6.1.42" evidence="8"/>
<gene>
    <name evidence="9" type="ORF">BO71DRAFT_396419</name>
</gene>
<evidence type="ECO:0000256" key="5">
    <source>
        <dbReference type="ARBA" id="ARBA00022898"/>
    </source>
</evidence>
<evidence type="ECO:0000256" key="4">
    <source>
        <dbReference type="ARBA" id="ARBA00022679"/>
    </source>
</evidence>
<dbReference type="AlphaFoldDB" id="A0A319E8V9"/>
<dbReference type="PANTHER" id="PTHR11825">
    <property type="entry name" value="SUBGROUP IIII AMINOTRANSFERASE"/>
    <property type="match status" value="1"/>
</dbReference>
<dbReference type="STRING" id="1448320.A0A319E8V9"/>
<proteinExistence type="inferred from homology"/>
<evidence type="ECO:0000313" key="10">
    <source>
        <dbReference type="Proteomes" id="UP000247810"/>
    </source>
</evidence>
<accession>A0A319E8V9</accession>
<dbReference type="InterPro" id="IPR043132">
    <property type="entry name" value="BCAT-like_C"/>
</dbReference>
<evidence type="ECO:0000313" key="9">
    <source>
        <dbReference type="EMBL" id="PYH97148.1"/>
    </source>
</evidence>
<dbReference type="GO" id="GO:0009099">
    <property type="term" value="P:L-valine biosynthetic process"/>
    <property type="evidence" value="ECO:0007669"/>
    <property type="project" value="TreeGrafter"/>
</dbReference>
<sequence>MILANWHLKTGWSSPTLQPYAPLPIMPNASVLHHATECFEGMKAYRGHDGSLRLFRPECNALRMRASAARVSLPDFCPEALVVLIRRLLEVDAPRFLPRSRPGEFLYLRPVLIGTHRGLGPQVPEEACLVVFATYMPVFGEGGIRVLASGEGVVRAWPGGFGDAKVGGNYGPALGEALRAKTKGFDQVLWLFGEQRWVTECGTSNFFVVWRGRDGGLELVTAPLGDGVILDGIMRRSVLQLVRERLGGGC</sequence>
<dbReference type="InterPro" id="IPR018300">
    <property type="entry name" value="Aminotrans_IV_CS"/>
</dbReference>
<keyword evidence="8" id="KW-0100">Branched-chain amino acid biosynthesis</keyword>
<comment type="similarity">
    <text evidence="2 6">Belongs to the class-IV pyridoxal-phosphate-dependent aminotransferase family.</text>
</comment>
<dbReference type="PROSITE" id="PS00770">
    <property type="entry name" value="AA_TRANSFER_CLASS_4"/>
    <property type="match status" value="1"/>
</dbReference>
<evidence type="ECO:0000256" key="8">
    <source>
        <dbReference type="RuleBase" id="RU004517"/>
    </source>
</evidence>
<dbReference type="Pfam" id="PF01063">
    <property type="entry name" value="Aminotran_4"/>
    <property type="match status" value="1"/>
</dbReference>
<dbReference type="GO" id="GO:0004084">
    <property type="term" value="F:branched-chain-amino-acid transaminase activity"/>
    <property type="evidence" value="ECO:0007669"/>
    <property type="project" value="UniProtKB-EC"/>
</dbReference>
<comment type="catalytic activity">
    <reaction evidence="8">
        <text>L-valine + 2-oxoglutarate = 3-methyl-2-oxobutanoate + L-glutamate</text>
        <dbReference type="Rhea" id="RHEA:24813"/>
        <dbReference type="ChEBI" id="CHEBI:11851"/>
        <dbReference type="ChEBI" id="CHEBI:16810"/>
        <dbReference type="ChEBI" id="CHEBI:29985"/>
        <dbReference type="ChEBI" id="CHEBI:57762"/>
        <dbReference type="EC" id="2.6.1.42"/>
    </reaction>
</comment>
<dbReference type="GO" id="GO:0005739">
    <property type="term" value="C:mitochondrion"/>
    <property type="evidence" value="ECO:0007669"/>
    <property type="project" value="TreeGrafter"/>
</dbReference>
<name>A0A319E8V9_9EURO</name>
<reference evidence="9 10" key="1">
    <citation type="submission" date="2018-02" db="EMBL/GenBank/DDBJ databases">
        <title>The genomes of Aspergillus section Nigri reveals drivers in fungal speciation.</title>
        <authorList>
            <consortium name="DOE Joint Genome Institute"/>
            <person name="Vesth T.C."/>
            <person name="Nybo J."/>
            <person name="Theobald S."/>
            <person name="Brandl J."/>
            <person name="Frisvad J.C."/>
            <person name="Nielsen K.F."/>
            <person name="Lyhne E.K."/>
            <person name="Kogle M.E."/>
            <person name="Kuo A."/>
            <person name="Riley R."/>
            <person name="Clum A."/>
            <person name="Nolan M."/>
            <person name="Lipzen A."/>
            <person name="Salamov A."/>
            <person name="Henrissat B."/>
            <person name="Wiebenga A."/>
            <person name="De vries R.P."/>
            <person name="Grigoriev I.V."/>
            <person name="Mortensen U.H."/>
            <person name="Andersen M.R."/>
            <person name="Baker S.E."/>
        </authorList>
    </citation>
    <scope>NUCLEOTIDE SEQUENCE [LARGE SCALE GENOMIC DNA]</scope>
    <source>
        <strain evidence="9 10">CBS 707.79</strain>
    </source>
</reference>
<keyword evidence="8" id="KW-0028">Amino-acid biosynthesis</keyword>
<comment type="catalytic activity">
    <reaction evidence="8">
        <text>L-leucine + 2-oxoglutarate = 4-methyl-2-oxopentanoate + L-glutamate</text>
        <dbReference type="Rhea" id="RHEA:18321"/>
        <dbReference type="ChEBI" id="CHEBI:16810"/>
        <dbReference type="ChEBI" id="CHEBI:17865"/>
        <dbReference type="ChEBI" id="CHEBI:29985"/>
        <dbReference type="ChEBI" id="CHEBI:57427"/>
        <dbReference type="EC" id="2.6.1.42"/>
    </reaction>
</comment>
<feature type="non-terminal residue" evidence="9">
    <location>
        <position position="250"/>
    </location>
</feature>
<evidence type="ECO:0000256" key="3">
    <source>
        <dbReference type="ARBA" id="ARBA00022576"/>
    </source>
</evidence>
<dbReference type="Gene3D" id="3.30.470.10">
    <property type="match status" value="1"/>
</dbReference>
<evidence type="ECO:0000256" key="6">
    <source>
        <dbReference type="RuleBase" id="RU004106"/>
    </source>
</evidence>
<keyword evidence="4 8" id="KW-0808">Transferase</keyword>
<dbReference type="Proteomes" id="UP000247810">
    <property type="component" value="Unassembled WGS sequence"/>
</dbReference>
<dbReference type="EMBL" id="KZ825828">
    <property type="protein sequence ID" value="PYH97148.1"/>
    <property type="molecule type" value="Genomic_DNA"/>
</dbReference>
<organism evidence="9 10">
    <name type="scientific">Aspergillus ellipticus CBS 707.79</name>
    <dbReference type="NCBI Taxonomy" id="1448320"/>
    <lineage>
        <taxon>Eukaryota</taxon>
        <taxon>Fungi</taxon>
        <taxon>Dikarya</taxon>
        <taxon>Ascomycota</taxon>
        <taxon>Pezizomycotina</taxon>
        <taxon>Eurotiomycetes</taxon>
        <taxon>Eurotiomycetidae</taxon>
        <taxon>Eurotiales</taxon>
        <taxon>Aspergillaceae</taxon>
        <taxon>Aspergillus</taxon>
        <taxon>Aspergillus subgen. Circumdati</taxon>
    </lineage>
</organism>
<dbReference type="InterPro" id="IPR005786">
    <property type="entry name" value="B_amino_transII"/>
</dbReference>
<dbReference type="SUPFAM" id="SSF56752">
    <property type="entry name" value="D-aminoacid aminotransferase-like PLP-dependent enzymes"/>
    <property type="match status" value="1"/>
</dbReference>
<dbReference type="GO" id="GO:0009098">
    <property type="term" value="P:L-leucine biosynthetic process"/>
    <property type="evidence" value="ECO:0007669"/>
    <property type="project" value="TreeGrafter"/>
</dbReference>
<dbReference type="InterPro" id="IPR036038">
    <property type="entry name" value="Aminotransferase-like"/>
</dbReference>
<keyword evidence="5 7" id="KW-0663">Pyridoxal phosphate</keyword>
<keyword evidence="3 8" id="KW-0032">Aminotransferase</keyword>
<dbReference type="InterPro" id="IPR043131">
    <property type="entry name" value="BCAT-like_N"/>
</dbReference>
<dbReference type="VEuPathDB" id="FungiDB:BO71DRAFT_396419"/>
<dbReference type="InterPro" id="IPR001544">
    <property type="entry name" value="Aminotrans_IV"/>
</dbReference>